<dbReference type="NCBIfam" id="NF006718">
    <property type="entry name" value="PRK09256.1"/>
    <property type="match status" value="1"/>
</dbReference>
<dbReference type="EMBL" id="MRCE01000055">
    <property type="protein sequence ID" value="OKH31064.1"/>
    <property type="molecule type" value="Genomic_DNA"/>
</dbReference>
<organism evidence="12 13">
    <name type="scientific">[Phormidium ambiguum] IAM M-71</name>
    <dbReference type="NCBI Taxonomy" id="454136"/>
    <lineage>
        <taxon>Bacteria</taxon>
        <taxon>Bacillati</taxon>
        <taxon>Cyanobacteriota</taxon>
        <taxon>Cyanophyceae</taxon>
        <taxon>Oscillatoriophycideae</taxon>
        <taxon>Aerosakkonematales</taxon>
        <taxon>Aerosakkonemataceae</taxon>
        <taxon>Floridanema</taxon>
    </lineage>
</organism>
<comment type="caution">
    <text evidence="12">The sequence shown here is derived from an EMBL/GenBank/DDBJ whole genome shotgun (WGS) entry which is preliminary data.</text>
</comment>
<evidence type="ECO:0000313" key="12">
    <source>
        <dbReference type="EMBL" id="OKH31064.1"/>
    </source>
</evidence>
<accession>A0A1U7I4I9</accession>
<comment type="subunit">
    <text evidence="7">Associated with 70S ribosomes and polysomes.</text>
</comment>
<keyword evidence="4" id="KW-0378">Hydrolase</keyword>
<comment type="subcellular location">
    <subcellularLocation>
        <location evidence="1">Cytoplasm</location>
    </subcellularLocation>
</comment>
<dbReference type="SUPFAM" id="SSF75620">
    <property type="entry name" value="Release factor"/>
    <property type="match status" value="1"/>
</dbReference>
<dbReference type="InterPro" id="IPR045853">
    <property type="entry name" value="Pep_chain_release_fac_I_sf"/>
</dbReference>
<evidence type="ECO:0000256" key="1">
    <source>
        <dbReference type="ARBA" id="ARBA00004496"/>
    </source>
</evidence>
<sequence>MIQISQNVTIPECEIEMSAVRSQGAGGQNVNKVATAIHLRFDIIASSLPESYKERLLKLSDGRITKEGVIVIKAQEHRTQEQNREEALQRLQELIKSAIALPKPRKKSKPTRSSQRKRLDSKTKRSQIKTLRGKVIDD</sequence>
<feature type="compositionally biased region" description="Basic residues" evidence="10">
    <location>
        <begin position="103"/>
        <end position="116"/>
    </location>
</feature>
<dbReference type="AlphaFoldDB" id="A0A1U7I4I9"/>
<dbReference type="GO" id="GO:0004045">
    <property type="term" value="F:peptidyl-tRNA hydrolase activity"/>
    <property type="evidence" value="ECO:0007669"/>
    <property type="project" value="UniProtKB-EC"/>
</dbReference>
<evidence type="ECO:0000256" key="2">
    <source>
        <dbReference type="ARBA" id="ARBA00010835"/>
    </source>
</evidence>
<dbReference type="InterPro" id="IPR000352">
    <property type="entry name" value="Pep_chain_release_fac_I"/>
</dbReference>
<dbReference type="FunFam" id="3.30.160.20:FF:000029">
    <property type="entry name" value="Peptidyl-tRNA hydrolase YaeJ"/>
    <property type="match status" value="1"/>
</dbReference>
<dbReference type="GO" id="GO:0003747">
    <property type="term" value="F:translation release factor activity"/>
    <property type="evidence" value="ECO:0007669"/>
    <property type="project" value="InterPro"/>
</dbReference>
<feature type="domain" description="Prokaryotic-type class I peptide chain release factors" evidence="11">
    <location>
        <begin position="21"/>
        <end position="37"/>
    </location>
</feature>
<keyword evidence="3" id="KW-0963">Cytoplasm</keyword>
<reference evidence="12 13" key="1">
    <citation type="submission" date="2016-11" db="EMBL/GenBank/DDBJ databases">
        <title>Draft Genome Sequences of Nine Cyanobacterial Strains from Diverse Habitats.</title>
        <authorList>
            <person name="Zhu T."/>
            <person name="Hou S."/>
            <person name="Lu X."/>
            <person name="Hess W.R."/>
        </authorList>
    </citation>
    <scope>NUCLEOTIDE SEQUENCE [LARGE SCALE GENOMIC DNA]</scope>
    <source>
        <strain evidence="12 13">IAM M-71</strain>
    </source>
</reference>
<evidence type="ECO:0000256" key="8">
    <source>
        <dbReference type="ARBA" id="ARBA00070375"/>
    </source>
</evidence>
<evidence type="ECO:0000259" key="11">
    <source>
        <dbReference type="PROSITE" id="PS00745"/>
    </source>
</evidence>
<dbReference type="GO" id="GO:0043022">
    <property type="term" value="F:ribosome binding"/>
    <property type="evidence" value="ECO:0007669"/>
    <property type="project" value="TreeGrafter"/>
</dbReference>
<dbReference type="PANTHER" id="PTHR47814:SF1">
    <property type="entry name" value="PEPTIDYL-TRNA HYDROLASE ARFB"/>
    <property type="match status" value="1"/>
</dbReference>
<dbReference type="Pfam" id="PF00472">
    <property type="entry name" value="RF-1"/>
    <property type="match status" value="1"/>
</dbReference>
<evidence type="ECO:0000256" key="6">
    <source>
        <dbReference type="ARBA" id="ARBA00048707"/>
    </source>
</evidence>
<dbReference type="GO" id="GO:0072344">
    <property type="term" value="P:rescue of stalled ribosome"/>
    <property type="evidence" value="ECO:0007669"/>
    <property type="project" value="TreeGrafter"/>
</dbReference>
<evidence type="ECO:0000256" key="4">
    <source>
        <dbReference type="ARBA" id="ARBA00022801"/>
    </source>
</evidence>
<keyword evidence="5" id="KW-0810">Translation regulation</keyword>
<evidence type="ECO:0000256" key="9">
    <source>
        <dbReference type="ARBA" id="ARBA00077576"/>
    </source>
</evidence>
<protein>
    <recommendedName>
        <fullName evidence="8">Peptidyl-tRNA hydrolase ArfB</fullName>
    </recommendedName>
    <alternativeName>
        <fullName evidence="9">Alternative ribosome-rescue factor B</fullName>
    </alternativeName>
</protein>
<proteinExistence type="inferred from homology"/>
<comment type="similarity">
    <text evidence="2">Belongs to the prokaryotic/mitochondrial release factor family.</text>
</comment>
<dbReference type="PROSITE" id="PS00745">
    <property type="entry name" value="RF_PROK_I"/>
    <property type="match status" value="1"/>
</dbReference>
<evidence type="ECO:0000256" key="10">
    <source>
        <dbReference type="SAM" id="MobiDB-lite"/>
    </source>
</evidence>
<dbReference type="PANTHER" id="PTHR47814">
    <property type="entry name" value="PEPTIDYL-TRNA HYDROLASE ARFB"/>
    <property type="match status" value="1"/>
</dbReference>
<evidence type="ECO:0000256" key="3">
    <source>
        <dbReference type="ARBA" id="ARBA00022490"/>
    </source>
</evidence>
<dbReference type="GO" id="GO:0006417">
    <property type="term" value="P:regulation of translation"/>
    <property type="evidence" value="ECO:0007669"/>
    <property type="project" value="UniProtKB-KW"/>
</dbReference>
<dbReference type="GO" id="GO:0005737">
    <property type="term" value="C:cytoplasm"/>
    <property type="evidence" value="ECO:0007669"/>
    <property type="project" value="UniProtKB-SubCell"/>
</dbReference>
<evidence type="ECO:0000313" key="13">
    <source>
        <dbReference type="Proteomes" id="UP000185860"/>
    </source>
</evidence>
<gene>
    <name evidence="12" type="ORF">NIES2119_29710</name>
</gene>
<dbReference type="Proteomes" id="UP000185860">
    <property type="component" value="Unassembled WGS sequence"/>
</dbReference>
<comment type="catalytic activity">
    <reaction evidence="6">
        <text>an N-acyl-L-alpha-aminoacyl-tRNA + H2O = an N-acyl-L-amino acid + a tRNA + H(+)</text>
        <dbReference type="Rhea" id="RHEA:54448"/>
        <dbReference type="Rhea" id="RHEA-COMP:10123"/>
        <dbReference type="Rhea" id="RHEA-COMP:13883"/>
        <dbReference type="ChEBI" id="CHEBI:15377"/>
        <dbReference type="ChEBI" id="CHEBI:15378"/>
        <dbReference type="ChEBI" id="CHEBI:59874"/>
        <dbReference type="ChEBI" id="CHEBI:78442"/>
        <dbReference type="ChEBI" id="CHEBI:138191"/>
        <dbReference type="EC" id="3.1.1.29"/>
    </reaction>
</comment>
<dbReference type="STRING" id="454136.NIES2119_29710"/>
<evidence type="ECO:0000256" key="5">
    <source>
        <dbReference type="ARBA" id="ARBA00022845"/>
    </source>
</evidence>
<name>A0A1U7I4I9_9CYAN</name>
<evidence type="ECO:0000256" key="7">
    <source>
        <dbReference type="ARBA" id="ARBA00063421"/>
    </source>
</evidence>
<dbReference type="Gene3D" id="3.30.160.20">
    <property type="match status" value="1"/>
</dbReference>
<feature type="region of interest" description="Disordered" evidence="10">
    <location>
        <begin position="99"/>
        <end position="138"/>
    </location>
</feature>
<dbReference type="OrthoDB" id="9815709at2"/>
<dbReference type="RefSeq" id="WP_073597096.1">
    <property type="nucleotide sequence ID" value="NZ_MRCE01000055.1"/>
</dbReference>